<dbReference type="CDD" id="cd20071">
    <property type="entry name" value="SET_SMYD"/>
    <property type="match status" value="1"/>
</dbReference>
<keyword evidence="2" id="KW-1185">Reference proteome</keyword>
<dbReference type="PANTHER" id="PTHR12197">
    <property type="entry name" value="HISTONE-LYSINE N-METHYLTRANSFERASE SMYD"/>
    <property type="match status" value="1"/>
</dbReference>
<evidence type="ECO:0000313" key="2">
    <source>
        <dbReference type="Proteomes" id="UP000095192"/>
    </source>
</evidence>
<dbReference type="OrthoDB" id="265717at2759"/>
<dbReference type="Proteomes" id="UP000095192">
    <property type="component" value="Unassembled WGS sequence"/>
</dbReference>
<dbReference type="Pfam" id="PF01753">
    <property type="entry name" value="zf-MYND"/>
    <property type="match status" value="1"/>
</dbReference>
<protein>
    <submittedName>
        <fullName evidence="1">Zinc finger mynd domain-containing protein</fullName>
    </submittedName>
</protein>
<dbReference type="SUPFAM" id="SSF82199">
    <property type="entry name" value="SET domain"/>
    <property type="match status" value="1"/>
</dbReference>
<dbReference type="PROSITE" id="PS50280">
    <property type="entry name" value="SET"/>
    <property type="match status" value="1"/>
</dbReference>
<proteinExistence type="predicted"/>
<sequence>MNSRSPKIFLSPSVRVCSDVGGNRGGGIVASEFIKAGKLLCRQQRPLVWSSRIAPECPAALAPEEDPSERSSGGPPGEAGACSVTSCDWCLTPYDHNHKVYAGHDGRSGTAAKRCGACKAVCYCSLECQRAAWPLHKLECRIFSHIRKASAGRGPSLTQRLLLRLLLEGHSAEEFAGSHGAAAHPEKLAAEVDSLDSVELKKQCACSAPPNSSPSTALSSYLESCAASAALLEQLLPPDLSETLKGPFAGGRCLQSGPDGVPAAPEIAALLHRLSANVHSITRSDISGGSADPSAGSCLCCDSGREVAVGLYGQPVCKFNHSCQPNALVVFGGRGGPLEVSVIALRSIAAGEEICISYISPADTRESRRLKLQLAYAFHCTCVLCCSCAVSGSHTSASSKGVSATDGLPALSFSPAEAFDLQLEGVFCSSAACIERRQAAEGDVLQHLESCRQRLLGGSPLKETPSRGPLASPHGVVRGALKNVDGKGIESSEGVWRLDEAMRSSRMRLPVLCVPQPSGPAWETIRLCMNDDSDLAPSLYPENPLLGGKAPRKRISIAAASSSSSDTVSFRLLPHDLGGSGGKGGKFGSSPQIRCCVCGAAYKSEDLRGLLRHTEALRSSAHRLAWLCSNGRSEEVQKESRAALLHFATVRKYLHPGNLVLQTLTESLSRSSRGLVDLYNGLGLAVTQRLSANAATLFGQKSLQHADNLLTEGRMLLFLAQADTHAEVEQAWGLWSAGDSPEAARAAAAIGHSGNVIYSAEWEAETRSKLVCQARECFLQACSVFFSLEDCNIERAKGRRAEEGVADCDRELHALGRPV</sequence>
<gene>
    <name evidence="1" type="ORF">cyc_02079</name>
</gene>
<organism evidence="1 2">
    <name type="scientific">Cyclospora cayetanensis</name>
    <dbReference type="NCBI Taxonomy" id="88456"/>
    <lineage>
        <taxon>Eukaryota</taxon>
        <taxon>Sar</taxon>
        <taxon>Alveolata</taxon>
        <taxon>Apicomplexa</taxon>
        <taxon>Conoidasida</taxon>
        <taxon>Coccidia</taxon>
        <taxon>Eucoccidiorida</taxon>
        <taxon>Eimeriorina</taxon>
        <taxon>Eimeriidae</taxon>
        <taxon>Cyclospora</taxon>
    </lineage>
</organism>
<dbReference type="EMBL" id="JROU02001298">
    <property type="protein sequence ID" value="OEH76843.1"/>
    <property type="molecule type" value="Genomic_DNA"/>
</dbReference>
<dbReference type="SMART" id="SM00317">
    <property type="entry name" value="SET"/>
    <property type="match status" value="1"/>
</dbReference>
<reference evidence="1 2" key="1">
    <citation type="journal article" date="2016" name="BMC Genomics">
        <title>Comparative genomics reveals Cyclospora cayetanensis possesses coccidia-like metabolism and invasion components but unique surface antigens.</title>
        <authorList>
            <person name="Liu S."/>
            <person name="Wang L."/>
            <person name="Zheng H."/>
            <person name="Xu Z."/>
            <person name="Roellig D.M."/>
            <person name="Li N."/>
            <person name="Frace M.A."/>
            <person name="Tang K."/>
            <person name="Arrowood M.J."/>
            <person name="Moss D.M."/>
            <person name="Zhang L."/>
            <person name="Feng Y."/>
            <person name="Xiao L."/>
        </authorList>
    </citation>
    <scope>NUCLEOTIDE SEQUENCE [LARGE SCALE GENOMIC DNA]</scope>
    <source>
        <strain evidence="1 2">CHN_HEN01</strain>
    </source>
</reference>
<dbReference type="GO" id="GO:0008270">
    <property type="term" value="F:zinc ion binding"/>
    <property type="evidence" value="ECO:0007669"/>
    <property type="project" value="UniProtKB-KW"/>
</dbReference>
<comment type="caution">
    <text evidence="1">The sequence shown here is derived from an EMBL/GenBank/DDBJ whole genome shotgun (WGS) entry which is preliminary data.</text>
</comment>
<dbReference type="GeneID" id="34618977"/>
<name>A0A1D3D048_9EIME</name>
<dbReference type="PANTHER" id="PTHR12197:SF251">
    <property type="entry name" value="EG:BACR7C10.4 PROTEIN"/>
    <property type="match status" value="1"/>
</dbReference>
<dbReference type="Gene3D" id="6.10.140.2220">
    <property type="match status" value="1"/>
</dbReference>
<dbReference type="Pfam" id="PF00856">
    <property type="entry name" value="SET"/>
    <property type="match status" value="1"/>
</dbReference>
<dbReference type="VEuPathDB" id="ToxoDB:cyc_02079"/>
<accession>A0A1D3D048</accession>
<dbReference type="AlphaFoldDB" id="A0A1D3D048"/>
<evidence type="ECO:0000313" key="1">
    <source>
        <dbReference type="EMBL" id="OEH76843.1"/>
    </source>
</evidence>
<dbReference type="VEuPathDB" id="ToxoDB:LOC34618977"/>
<dbReference type="PROSITE" id="PS50865">
    <property type="entry name" value="ZF_MYND_2"/>
    <property type="match status" value="1"/>
</dbReference>
<dbReference type="InterPro" id="IPR050869">
    <property type="entry name" value="H3K4_H4K5_MeTrfase"/>
</dbReference>
<dbReference type="Gene3D" id="2.170.270.10">
    <property type="entry name" value="SET domain"/>
    <property type="match status" value="1"/>
</dbReference>
<dbReference type="GO" id="GO:0005634">
    <property type="term" value="C:nucleus"/>
    <property type="evidence" value="ECO:0007669"/>
    <property type="project" value="TreeGrafter"/>
</dbReference>
<dbReference type="InterPro" id="IPR001214">
    <property type="entry name" value="SET_dom"/>
</dbReference>
<dbReference type="InterPro" id="IPR002893">
    <property type="entry name" value="Znf_MYND"/>
</dbReference>
<dbReference type="SUPFAM" id="SSF144232">
    <property type="entry name" value="HIT/MYND zinc finger-like"/>
    <property type="match status" value="1"/>
</dbReference>
<dbReference type="InterPro" id="IPR046341">
    <property type="entry name" value="SET_dom_sf"/>
</dbReference>